<feature type="compositionally biased region" description="Basic and acidic residues" evidence="2">
    <location>
        <begin position="238"/>
        <end position="248"/>
    </location>
</feature>
<dbReference type="Proteomes" id="UP000807504">
    <property type="component" value="Unassembled WGS sequence"/>
</dbReference>
<dbReference type="PROSITE" id="PS50158">
    <property type="entry name" value="ZF_CCHC"/>
    <property type="match status" value="1"/>
</dbReference>
<evidence type="ECO:0000313" key="4">
    <source>
        <dbReference type="EMBL" id="KAF8785827.1"/>
    </source>
</evidence>
<evidence type="ECO:0000259" key="3">
    <source>
        <dbReference type="PROSITE" id="PS50158"/>
    </source>
</evidence>
<keyword evidence="5" id="KW-1185">Reference proteome</keyword>
<evidence type="ECO:0000313" key="5">
    <source>
        <dbReference type="Proteomes" id="UP000807504"/>
    </source>
</evidence>
<dbReference type="PANTHER" id="PTHR47481:SF7">
    <property type="entry name" value="CCHC-TYPE DOMAIN-CONTAINING PROTEIN"/>
    <property type="match status" value="1"/>
</dbReference>
<keyword evidence="1" id="KW-0862">Zinc</keyword>
<comment type="caution">
    <text evidence="4">The sequence shown here is derived from an EMBL/GenBank/DDBJ whole genome shotgun (WGS) entry which is preliminary data.</text>
</comment>
<dbReference type="PANTHER" id="PTHR47481">
    <property type="match status" value="1"/>
</dbReference>
<dbReference type="Gene3D" id="4.10.60.10">
    <property type="entry name" value="Zinc finger, CCHC-type"/>
    <property type="match status" value="1"/>
</dbReference>
<gene>
    <name evidence="4" type="ORF">HNY73_011330</name>
</gene>
<dbReference type="GO" id="GO:0008270">
    <property type="term" value="F:zinc ion binding"/>
    <property type="evidence" value="ECO:0007669"/>
    <property type="project" value="UniProtKB-KW"/>
</dbReference>
<dbReference type="SUPFAM" id="SSF57756">
    <property type="entry name" value="Retrovirus zinc finger-like domains"/>
    <property type="match status" value="1"/>
</dbReference>
<dbReference type="GO" id="GO:0003676">
    <property type="term" value="F:nucleic acid binding"/>
    <property type="evidence" value="ECO:0007669"/>
    <property type="project" value="InterPro"/>
</dbReference>
<reference evidence="4" key="1">
    <citation type="journal article" date="2020" name="bioRxiv">
        <title>Chromosome-level reference genome of the European wasp spider Argiope bruennichi: a resource for studies on range expansion and evolutionary adaptation.</title>
        <authorList>
            <person name="Sheffer M.M."/>
            <person name="Hoppe A."/>
            <person name="Krehenwinkel H."/>
            <person name="Uhl G."/>
            <person name="Kuss A.W."/>
            <person name="Jensen L."/>
            <person name="Jensen C."/>
            <person name="Gillespie R.G."/>
            <person name="Hoff K.J."/>
            <person name="Prost S."/>
        </authorList>
    </citation>
    <scope>NUCLEOTIDE SEQUENCE</scope>
</reference>
<feature type="domain" description="CCHC-type" evidence="3">
    <location>
        <begin position="222"/>
        <end position="236"/>
    </location>
</feature>
<accession>A0A8T0F3S4</accession>
<dbReference type="InterPro" id="IPR036875">
    <property type="entry name" value="Znf_CCHC_sf"/>
</dbReference>
<protein>
    <submittedName>
        <fullName evidence="4">Retrovirus-related Pol polyprotein like</fullName>
    </submittedName>
</protein>
<dbReference type="SMART" id="SM00343">
    <property type="entry name" value="ZnF_C2HC"/>
    <property type="match status" value="1"/>
</dbReference>
<organism evidence="4 5">
    <name type="scientific">Argiope bruennichi</name>
    <name type="common">Wasp spider</name>
    <name type="synonym">Aranea bruennichi</name>
    <dbReference type="NCBI Taxonomy" id="94029"/>
    <lineage>
        <taxon>Eukaryota</taxon>
        <taxon>Metazoa</taxon>
        <taxon>Ecdysozoa</taxon>
        <taxon>Arthropoda</taxon>
        <taxon>Chelicerata</taxon>
        <taxon>Arachnida</taxon>
        <taxon>Araneae</taxon>
        <taxon>Araneomorphae</taxon>
        <taxon>Entelegynae</taxon>
        <taxon>Araneoidea</taxon>
        <taxon>Araneidae</taxon>
        <taxon>Argiope</taxon>
    </lineage>
</organism>
<dbReference type="Pfam" id="PF14223">
    <property type="entry name" value="Retrotran_gag_2"/>
    <property type="match status" value="1"/>
</dbReference>
<evidence type="ECO:0000256" key="2">
    <source>
        <dbReference type="SAM" id="MobiDB-lite"/>
    </source>
</evidence>
<name>A0A8T0F3S4_ARGBR</name>
<dbReference type="AlphaFoldDB" id="A0A8T0F3S4"/>
<evidence type="ECO:0000256" key="1">
    <source>
        <dbReference type="PROSITE-ProRule" id="PRU00047"/>
    </source>
</evidence>
<feature type="region of interest" description="Disordered" evidence="2">
    <location>
        <begin position="238"/>
        <end position="264"/>
    </location>
</feature>
<dbReference type="Pfam" id="PF00098">
    <property type="entry name" value="zf-CCHC"/>
    <property type="match status" value="1"/>
</dbReference>
<keyword evidence="1" id="KW-0863">Zinc-finger</keyword>
<keyword evidence="1" id="KW-0479">Metal-binding</keyword>
<proteinExistence type="predicted"/>
<sequence>MLSMNDAGEINFRIRPLDDSNFPQWSKEIKVILLERKLWEIVTEKEVEPDIKDVKLVNDFKIRRNKAFATIFMNVSNGLRPIIENVEDPVIAWKKLKDYFQPDSRARMMAFKNECYNLRPEPHEKIAIYGSKLERISEQLQECGHPIDEQDRCFQILRFLPDEIENVIQNIYRWEEKDFKFFKVLDELIREEGRLHQRKADRPTATYATTTRKQGYKDNLVCFHCNRKGHFKRDCPLRKKEQERQPRTERRKKERAQFSHLEPY</sequence>
<dbReference type="InterPro" id="IPR001878">
    <property type="entry name" value="Znf_CCHC"/>
</dbReference>
<dbReference type="EMBL" id="JABXBU010000030">
    <property type="protein sequence ID" value="KAF8785827.1"/>
    <property type="molecule type" value="Genomic_DNA"/>
</dbReference>
<reference evidence="4" key="2">
    <citation type="submission" date="2020-06" db="EMBL/GenBank/DDBJ databases">
        <authorList>
            <person name="Sheffer M."/>
        </authorList>
    </citation>
    <scope>NUCLEOTIDE SEQUENCE</scope>
</reference>